<evidence type="ECO:0000256" key="1">
    <source>
        <dbReference type="SAM" id="Phobius"/>
    </source>
</evidence>
<feature type="transmembrane region" description="Helical" evidence="1">
    <location>
        <begin position="12"/>
        <end position="33"/>
    </location>
</feature>
<keyword evidence="3" id="KW-1185">Reference proteome</keyword>
<evidence type="ECO:0000313" key="2">
    <source>
        <dbReference type="EMBL" id="MCL6296561.1"/>
    </source>
</evidence>
<proteinExistence type="predicted"/>
<keyword evidence="1" id="KW-0812">Transmembrane</keyword>
<keyword evidence="1" id="KW-1133">Transmembrane helix</keyword>
<feature type="transmembrane region" description="Helical" evidence="1">
    <location>
        <begin position="39"/>
        <end position="63"/>
    </location>
</feature>
<dbReference type="Proteomes" id="UP001165381">
    <property type="component" value="Unassembled WGS sequence"/>
</dbReference>
<accession>A0ABT0QHU3</accession>
<name>A0ABT0QHU3_9FLAO</name>
<feature type="transmembrane region" description="Helical" evidence="1">
    <location>
        <begin position="194"/>
        <end position="212"/>
    </location>
</feature>
<comment type="caution">
    <text evidence="2">The sequence shown here is derived from an EMBL/GenBank/DDBJ whole genome shotgun (WGS) entry which is preliminary data.</text>
</comment>
<dbReference type="Pfam" id="PF07099">
    <property type="entry name" value="DUF1361"/>
    <property type="match status" value="1"/>
</dbReference>
<gene>
    <name evidence="2" type="ORF">M3P09_16250</name>
</gene>
<dbReference type="InterPro" id="IPR009793">
    <property type="entry name" value="DUF1361"/>
</dbReference>
<feature type="transmembrane region" description="Helical" evidence="1">
    <location>
        <begin position="141"/>
        <end position="159"/>
    </location>
</feature>
<dbReference type="EMBL" id="JAMFLZ010000009">
    <property type="protein sequence ID" value="MCL6296561.1"/>
    <property type="molecule type" value="Genomic_DNA"/>
</dbReference>
<sequence length="219" mass="26105">MDNIKQLFINRFRTFTLLSISMTFCIVILMIRMKLTHSFFYLFLVWNLFLAIIPFVITTYLVSLPKLNKFVLAFWFGGWLLFLPNAPYIVTDLIHIRLSNTRFVWLDVIVVTSFALNGLILFYLSFLDMISLLNYYVKKQYISFSIPVLLFLSAFGVYLGRFLRYNSWEIIQNPLELFNDIFRIIIYPSKHIEAWLFTILFGAFLCIGFWIYNDIRKNN</sequence>
<evidence type="ECO:0000313" key="3">
    <source>
        <dbReference type="Proteomes" id="UP001165381"/>
    </source>
</evidence>
<keyword evidence="1" id="KW-0472">Membrane</keyword>
<feature type="transmembrane region" description="Helical" evidence="1">
    <location>
        <begin position="70"/>
        <end position="91"/>
    </location>
</feature>
<feature type="transmembrane region" description="Helical" evidence="1">
    <location>
        <begin position="103"/>
        <end position="129"/>
    </location>
</feature>
<reference evidence="2" key="1">
    <citation type="submission" date="2022-05" db="EMBL/GenBank/DDBJ databases">
        <authorList>
            <person name="Park J.-S."/>
        </authorList>
    </citation>
    <scope>NUCLEOTIDE SEQUENCE</scope>
    <source>
        <strain evidence="2">2012CJ34-3</strain>
    </source>
</reference>
<protein>
    <submittedName>
        <fullName evidence="2">DUF1361 domain-containing protein</fullName>
    </submittedName>
</protein>
<dbReference type="RefSeq" id="WP_249973927.1">
    <property type="nucleotide sequence ID" value="NZ_JAMFLZ010000009.1"/>
</dbReference>
<organism evidence="2 3">
    <name type="scientific">Jejuia spongiicola</name>
    <dbReference type="NCBI Taxonomy" id="2942207"/>
    <lineage>
        <taxon>Bacteria</taxon>
        <taxon>Pseudomonadati</taxon>
        <taxon>Bacteroidota</taxon>
        <taxon>Flavobacteriia</taxon>
        <taxon>Flavobacteriales</taxon>
        <taxon>Flavobacteriaceae</taxon>
        <taxon>Jejuia</taxon>
    </lineage>
</organism>